<dbReference type="AlphaFoldDB" id="A0A970B8B6"/>
<evidence type="ECO:0000259" key="2">
    <source>
        <dbReference type="Pfam" id="PF09822"/>
    </source>
</evidence>
<dbReference type="RefSeq" id="WP_168146450.1">
    <property type="nucleotide sequence ID" value="NZ_JAAVXB010000001.1"/>
</dbReference>
<evidence type="ECO:0000259" key="3">
    <source>
        <dbReference type="Pfam" id="PF23357"/>
    </source>
</evidence>
<dbReference type="InterPro" id="IPR055396">
    <property type="entry name" value="DUF7088"/>
</dbReference>
<dbReference type="Pfam" id="PF23357">
    <property type="entry name" value="DUF7088"/>
    <property type="match status" value="1"/>
</dbReference>
<protein>
    <submittedName>
        <fullName evidence="4">GldG family protein</fullName>
    </submittedName>
</protein>
<organism evidence="4 5">
    <name type="scientific">Solimonas marina</name>
    <dbReference type="NCBI Taxonomy" id="2714601"/>
    <lineage>
        <taxon>Bacteria</taxon>
        <taxon>Pseudomonadati</taxon>
        <taxon>Pseudomonadota</taxon>
        <taxon>Gammaproteobacteria</taxon>
        <taxon>Nevskiales</taxon>
        <taxon>Nevskiaceae</taxon>
        <taxon>Solimonas</taxon>
    </lineage>
</organism>
<accession>A0A970B8B6</accession>
<proteinExistence type="predicted"/>
<dbReference type="EMBL" id="JAAVXB010000001">
    <property type="protein sequence ID" value="NKF21216.1"/>
    <property type="molecule type" value="Genomic_DNA"/>
</dbReference>
<name>A0A970B8B6_9GAMM</name>
<evidence type="ECO:0000313" key="5">
    <source>
        <dbReference type="Proteomes" id="UP000653472"/>
    </source>
</evidence>
<reference evidence="4" key="1">
    <citation type="submission" date="2020-03" db="EMBL/GenBank/DDBJ databases">
        <title>Solimonas marina sp. nov., isolated from deep seawater of the Pacific Ocean.</title>
        <authorList>
            <person name="Liu X."/>
            <person name="Lai Q."/>
            <person name="Sun F."/>
            <person name="Gai Y."/>
            <person name="Li G."/>
            <person name="Shao Z."/>
        </authorList>
    </citation>
    <scope>NUCLEOTIDE SEQUENCE</scope>
    <source>
        <strain evidence="4">C16B3</strain>
    </source>
</reference>
<feature type="domain" description="ABC-type uncharacterised transport system" evidence="2">
    <location>
        <begin position="150"/>
        <end position="384"/>
    </location>
</feature>
<dbReference type="SUPFAM" id="SSF52317">
    <property type="entry name" value="Class I glutamine amidotransferase-like"/>
    <property type="match status" value="1"/>
</dbReference>
<feature type="transmembrane region" description="Helical" evidence="1">
    <location>
        <begin position="12"/>
        <end position="30"/>
    </location>
</feature>
<keyword evidence="1" id="KW-0472">Membrane</keyword>
<evidence type="ECO:0000313" key="4">
    <source>
        <dbReference type="EMBL" id="NKF21216.1"/>
    </source>
</evidence>
<dbReference type="Proteomes" id="UP000653472">
    <property type="component" value="Unassembled WGS sequence"/>
</dbReference>
<keyword evidence="5" id="KW-1185">Reference proteome</keyword>
<dbReference type="Pfam" id="PF09822">
    <property type="entry name" value="ABC_transp_aux"/>
    <property type="match status" value="1"/>
</dbReference>
<evidence type="ECO:0000256" key="1">
    <source>
        <dbReference type="SAM" id="Phobius"/>
    </source>
</evidence>
<dbReference type="InterPro" id="IPR019196">
    <property type="entry name" value="ABC_transp_unknown"/>
</dbReference>
<comment type="caution">
    <text evidence="4">The sequence shown here is derived from an EMBL/GenBank/DDBJ whole genome shotgun (WGS) entry which is preliminary data.</text>
</comment>
<keyword evidence="1" id="KW-1133">Transmembrane helix</keyword>
<feature type="domain" description="DUF7088" evidence="3">
    <location>
        <begin position="42"/>
        <end position="110"/>
    </location>
</feature>
<sequence length="452" mass="49994">MKDKKQVFAQQAINGLLIIAVIGLLGFLSVRFKTELDWTAGHRNTLTEASVKQLDQMKDPITFYVFAPSGAASRQTISEDLERYKRDKKNIEIKFVDPGADPQKVRDFNVQYIGQVVVEYQGRRETLNATTEPAITSALQRLSYAGDKWIVFLEGHGERTLTEGTQASFSHFAAALKDKGLKVRGLNLIQNPQIPDNTSVLVIASPTKPLLPGEEKIITDYVNHGGNLLWLADPDNPPGIEPLAKDLGVTWQNGYAIFPDYQILGTGHPGFFAAISYPPNPVTEGLDMVTLFPLVRSLTMTAVNDWYTKPLLKSEESAWLETGDINAGAVKFDGNDIKGPLMIGATLTRDFKPGPDDKTDKPHPQRIGLIGDADFLSDGYLEQLGNEQLGLNLMQWLASRDAQLNINVPKAQDTALYLPGWATMFIAGFFIALLPLGLLGFGVVRWAMRRRR</sequence>
<feature type="transmembrane region" description="Helical" evidence="1">
    <location>
        <begin position="421"/>
        <end position="444"/>
    </location>
</feature>
<gene>
    <name evidence="4" type="ORF">G7Y82_02725</name>
</gene>
<dbReference type="InterPro" id="IPR029062">
    <property type="entry name" value="Class_I_gatase-like"/>
</dbReference>
<keyword evidence="1" id="KW-0812">Transmembrane</keyword>